<dbReference type="InterPro" id="IPR009019">
    <property type="entry name" value="KH_sf_prok-type"/>
</dbReference>
<dbReference type="GO" id="GO:0000166">
    <property type="term" value="F:nucleotide binding"/>
    <property type="evidence" value="ECO:0007669"/>
    <property type="project" value="InterPro"/>
</dbReference>
<dbReference type="FunFam" id="1.10.150.20:FF:000018">
    <property type="entry name" value="Transcription termination/antitermination protein NusA"/>
    <property type="match status" value="1"/>
</dbReference>
<gene>
    <name evidence="7 10" type="primary">nusA</name>
    <name evidence="10" type="ORF">NCTC10738_00448</name>
    <name evidence="9" type="ORF">TUM17379_11310</name>
</gene>
<dbReference type="FunFam" id="3.30.300.20:FF:000002">
    <property type="entry name" value="Transcription termination/antitermination protein NusA"/>
    <property type="match status" value="1"/>
</dbReference>
<protein>
    <recommendedName>
        <fullName evidence="7">Transcription termination/antitermination protein NusA</fullName>
    </recommendedName>
</protein>
<dbReference type="FunFam" id="3.30.1480.10:FF:000001">
    <property type="entry name" value="Transcription termination/antitermination protein NusA"/>
    <property type="match status" value="1"/>
</dbReference>
<dbReference type="InterPro" id="IPR004087">
    <property type="entry name" value="KH_dom"/>
</dbReference>
<dbReference type="GO" id="GO:0005829">
    <property type="term" value="C:cytosol"/>
    <property type="evidence" value="ECO:0007669"/>
    <property type="project" value="TreeGrafter"/>
</dbReference>
<dbReference type="Proteomes" id="UP000254069">
    <property type="component" value="Unassembled WGS sequence"/>
</dbReference>
<evidence type="ECO:0000256" key="2">
    <source>
        <dbReference type="ARBA" id="ARBA00022490"/>
    </source>
</evidence>
<dbReference type="SUPFAM" id="SSF69705">
    <property type="entry name" value="Transcription factor NusA, N-terminal domain"/>
    <property type="match status" value="1"/>
</dbReference>
<dbReference type="Pfam" id="PF14520">
    <property type="entry name" value="HHH_5"/>
    <property type="match status" value="1"/>
</dbReference>
<dbReference type="SUPFAM" id="SSF47794">
    <property type="entry name" value="Rad51 N-terminal domain-like"/>
    <property type="match status" value="2"/>
</dbReference>
<dbReference type="InterPro" id="IPR010214">
    <property type="entry name" value="Tscrpt_termin_fac_NusA_C_rpt"/>
</dbReference>
<dbReference type="InterPro" id="IPR025249">
    <property type="entry name" value="TF_NusA_KH_1st"/>
</dbReference>
<dbReference type="InterPro" id="IPR010213">
    <property type="entry name" value="TF_NusA"/>
</dbReference>
<dbReference type="PANTHER" id="PTHR22648:SF0">
    <property type="entry name" value="TRANSCRIPTION TERMINATION_ANTITERMINATION PROTEIN NUSA"/>
    <property type="match status" value="1"/>
</dbReference>
<dbReference type="InterPro" id="IPR058582">
    <property type="entry name" value="KH_NusA_2nd"/>
</dbReference>
<keyword evidence="1 7" id="KW-0806">Transcription termination</keyword>
<accession>A0A2T3GZH5</accession>
<evidence type="ECO:0000256" key="3">
    <source>
        <dbReference type="ARBA" id="ARBA00022814"/>
    </source>
</evidence>
<comment type="function">
    <text evidence="7">Participates in both transcription termination and antitermination.</text>
</comment>
<dbReference type="Gene3D" id="3.30.300.20">
    <property type="match status" value="2"/>
</dbReference>
<dbReference type="NCBIfam" id="TIGR01954">
    <property type="entry name" value="nusA_Cterm_rpt"/>
    <property type="match status" value="2"/>
</dbReference>
<dbReference type="PROSITE" id="PS50084">
    <property type="entry name" value="KH_TYPE_1"/>
    <property type="match status" value="1"/>
</dbReference>
<dbReference type="NCBIfam" id="TIGR01953">
    <property type="entry name" value="NusA"/>
    <property type="match status" value="1"/>
</dbReference>
<evidence type="ECO:0000313" key="9">
    <source>
        <dbReference type="EMBL" id="BCV44113.1"/>
    </source>
</evidence>
<proteinExistence type="inferred from homology"/>
<feature type="domain" description="S1 motif" evidence="8">
    <location>
        <begin position="139"/>
        <end position="204"/>
    </location>
</feature>
<keyword evidence="6 7" id="KW-0804">Transcription</keyword>
<keyword evidence="2 7" id="KW-0963">Cytoplasm</keyword>
<dbReference type="SUPFAM" id="SSF50249">
    <property type="entry name" value="Nucleic acid-binding proteins"/>
    <property type="match status" value="1"/>
</dbReference>
<dbReference type="RefSeq" id="WP_028780659.1">
    <property type="nucleotide sequence ID" value="NZ_AP024609.1"/>
</dbReference>
<dbReference type="Pfam" id="PF00575">
    <property type="entry name" value="S1"/>
    <property type="match status" value="1"/>
</dbReference>
<dbReference type="GO" id="GO:0031564">
    <property type="term" value="P:transcription antitermination"/>
    <property type="evidence" value="ECO:0007669"/>
    <property type="project" value="UniProtKB-UniRule"/>
</dbReference>
<dbReference type="CDD" id="cd04455">
    <property type="entry name" value="S1_NusA"/>
    <property type="match status" value="1"/>
</dbReference>
<evidence type="ECO:0000256" key="5">
    <source>
        <dbReference type="ARBA" id="ARBA00023015"/>
    </source>
</evidence>
<dbReference type="Pfam" id="PF08529">
    <property type="entry name" value="NusA_N"/>
    <property type="match status" value="1"/>
</dbReference>
<comment type="subunit">
    <text evidence="7">Monomer. Binds directly to the core enzyme of the DNA-dependent RNA polymerase and to nascent RNA.</text>
</comment>
<keyword evidence="5 7" id="KW-0805">Transcription regulation</keyword>
<dbReference type="CDD" id="cd22529">
    <property type="entry name" value="KH-II_NusA_rpt2"/>
    <property type="match status" value="1"/>
</dbReference>
<dbReference type="KEGG" id="salg:BS332_13035"/>
<dbReference type="InterPro" id="IPR030842">
    <property type="entry name" value="TF_NusA_bacterial"/>
</dbReference>
<reference evidence="10 11" key="1">
    <citation type="submission" date="2018-06" db="EMBL/GenBank/DDBJ databases">
        <authorList>
            <consortium name="Pathogen Informatics"/>
            <person name="Doyle S."/>
        </authorList>
    </citation>
    <scope>NUCLEOTIDE SEQUENCE [LARGE SCALE GENOMIC DNA]</scope>
    <source>
        <strain evidence="10 11">NCTC10738</strain>
    </source>
</reference>
<dbReference type="InterPro" id="IPR003029">
    <property type="entry name" value="S1_domain"/>
</dbReference>
<reference evidence="9" key="2">
    <citation type="submission" date="2021-05" db="EMBL/GenBank/DDBJ databases">
        <title>Molecular characterization for Shewanella algae harboring chromosomal blaOXA-55-like strains isolated from clinical and environment sample.</title>
        <authorList>
            <person name="Ohama Y."/>
            <person name="Aoki K."/>
            <person name="Harada S."/>
            <person name="Moriya K."/>
            <person name="Ishii Y."/>
            <person name="Tateda K."/>
        </authorList>
    </citation>
    <scope>NUCLEOTIDE SEQUENCE</scope>
    <source>
        <strain evidence="9">TUM17379</strain>
    </source>
</reference>
<dbReference type="PANTHER" id="PTHR22648">
    <property type="entry name" value="TRANSCRIPTION TERMINATION FACTOR NUSA"/>
    <property type="match status" value="1"/>
</dbReference>
<accession>A0A379YSC4</accession>
<organism evidence="10 11">
    <name type="scientific">Shewanella algae</name>
    <dbReference type="NCBI Taxonomy" id="38313"/>
    <lineage>
        <taxon>Bacteria</taxon>
        <taxon>Pseudomonadati</taxon>
        <taxon>Pseudomonadota</taxon>
        <taxon>Gammaproteobacteria</taxon>
        <taxon>Alteromonadales</taxon>
        <taxon>Shewanellaceae</taxon>
        <taxon>Shewanella</taxon>
    </lineage>
</organism>
<keyword evidence="4 7" id="KW-0694">RNA-binding</keyword>
<dbReference type="InterPro" id="IPR036555">
    <property type="entry name" value="NusA_N_sf"/>
</dbReference>
<dbReference type="Proteomes" id="UP000825078">
    <property type="component" value="Chromosome"/>
</dbReference>
<dbReference type="InterPro" id="IPR015946">
    <property type="entry name" value="KH_dom-like_a/b"/>
</dbReference>
<dbReference type="EMBL" id="AP024613">
    <property type="protein sequence ID" value="BCV44113.1"/>
    <property type="molecule type" value="Genomic_DNA"/>
</dbReference>
<dbReference type="FunFam" id="3.30.300.20:FF:000005">
    <property type="entry name" value="Transcription termination/antitermination protein NusA"/>
    <property type="match status" value="1"/>
</dbReference>
<dbReference type="InterPro" id="IPR010995">
    <property type="entry name" value="DNA_repair_Rad51/TF_NusA_a-hlx"/>
</dbReference>
<evidence type="ECO:0000256" key="7">
    <source>
        <dbReference type="HAMAP-Rule" id="MF_00945"/>
    </source>
</evidence>
<evidence type="ECO:0000256" key="6">
    <source>
        <dbReference type="ARBA" id="ARBA00023163"/>
    </source>
</evidence>
<dbReference type="EMBL" id="UGYO01000001">
    <property type="protein sequence ID" value="SUI49553.1"/>
    <property type="molecule type" value="Genomic_DNA"/>
</dbReference>
<dbReference type="GO" id="GO:0003723">
    <property type="term" value="F:RNA binding"/>
    <property type="evidence" value="ECO:0007669"/>
    <property type="project" value="UniProtKB-UniRule"/>
</dbReference>
<dbReference type="SUPFAM" id="SSF54814">
    <property type="entry name" value="Prokaryotic type KH domain (KH-domain type II)"/>
    <property type="match status" value="2"/>
</dbReference>
<dbReference type="CDD" id="cd02134">
    <property type="entry name" value="KH-II_NusA_rpt1"/>
    <property type="match status" value="1"/>
</dbReference>
<name>A0A2T3GZH5_9GAMM</name>
<evidence type="ECO:0000313" key="10">
    <source>
        <dbReference type="EMBL" id="SUI49553.1"/>
    </source>
</evidence>
<keyword evidence="11" id="KW-1185">Reference proteome</keyword>
<comment type="subcellular location">
    <subcellularLocation>
        <location evidence="7">Cytoplasm</location>
    </subcellularLocation>
</comment>
<dbReference type="STRING" id="38313.GCA_000947195_01139"/>
<evidence type="ECO:0000259" key="8">
    <source>
        <dbReference type="PROSITE" id="PS50126"/>
    </source>
</evidence>
<evidence type="ECO:0000313" key="11">
    <source>
        <dbReference type="Proteomes" id="UP000254069"/>
    </source>
</evidence>
<dbReference type="AlphaFoldDB" id="A0A2T3GZH5"/>
<dbReference type="SMART" id="SM00316">
    <property type="entry name" value="S1"/>
    <property type="match status" value="1"/>
</dbReference>
<dbReference type="InterPro" id="IPR013735">
    <property type="entry name" value="TF_NusA_N"/>
</dbReference>
<comment type="similarity">
    <text evidence="7">Belongs to the NusA family.</text>
</comment>
<dbReference type="GeneID" id="93808181"/>
<dbReference type="Pfam" id="PF13184">
    <property type="entry name" value="KH_NusA_1st"/>
    <property type="match status" value="1"/>
</dbReference>
<dbReference type="SMART" id="SM00322">
    <property type="entry name" value="KH"/>
    <property type="match status" value="2"/>
</dbReference>
<dbReference type="Gene3D" id="2.40.50.140">
    <property type="entry name" value="Nucleic acid-binding proteins"/>
    <property type="match status" value="1"/>
</dbReference>
<evidence type="ECO:0000256" key="4">
    <source>
        <dbReference type="ARBA" id="ARBA00022884"/>
    </source>
</evidence>
<evidence type="ECO:0000256" key="1">
    <source>
        <dbReference type="ARBA" id="ARBA00022472"/>
    </source>
</evidence>
<dbReference type="PROSITE" id="PS50126">
    <property type="entry name" value="S1"/>
    <property type="match status" value="1"/>
</dbReference>
<dbReference type="Gene3D" id="1.10.150.20">
    <property type="entry name" value="5' to 3' exonuclease, C-terminal subdomain"/>
    <property type="match status" value="2"/>
</dbReference>
<dbReference type="FunFam" id="1.10.150.20:FF:000015">
    <property type="entry name" value="Transcription termination/antitermination protein NusA"/>
    <property type="match status" value="1"/>
</dbReference>
<dbReference type="Pfam" id="PF26594">
    <property type="entry name" value="KH_NusA_2nd"/>
    <property type="match status" value="1"/>
</dbReference>
<dbReference type="Gene3D" id="3.30.1480.10">
    <property type="entry name" value="NusA, N-terminal domain"/>
    <property type="match status" value="1"/>
</dbReference>
<dbReference type="InterPro" id="IPR012340">
    <property type="entry name" value="NA-bd_OB-fold"/>
</dbReference>
<dbReference type="GO" id="GO:0006353">
    <property type="term" value="P:DNA-templated transcription termination"/>
    <property type="evidence" value="ECO:0007669"/>
    <property type="project" value="UniProtKB-UniRule"/>
</dbReference>
<keyword evidence="3 7" id="KW-0889">Transcription antitermination</keyword>
<sequence length="499" mass="55225">MNKDILLVAEAVSNEKAVPREKIFEALEIALATATKKKYEGDIDVRVAIDRKTGDYETFRRWLVVDDNGEALENPYREITLEAARYENPEIQPGEFIEDEIDSVQFDRITTQTAKQVIVQKVREAERAQIVEQFIDKEGDLVTGVVKKSNRDSVVVDLGNNADGVLFKEDLISRETFRPGDRVRSLLYAVRPEARGAQLFLTRTKPEMLIELFRVEVPEIADEMIEVMGAARDPGSRAKIAVKSNDRRIDPIGACVGMRGARVQAVSNELGGERVDIVLWDDNPAQFVINAMAPADVASIIVDEDNHSMDIAVEADSLAQAIGRNGQNVRLATQLTGWVLNVMTVEDMNKKHQAESAKVMELFMGALDVDEDFAQVLADEGFTSLEEVAYVPVSELLAIEGFDEDIVAALRERAKAALSTRALASEEALDGAEPSEELLSMPGMERHLAYVLASMGVITLEDLAEQGIDDLIEIEELTEEKAGELIMAARNICWFGEEA</sequence>
<dbReference type="HAMAP" id="MF_00945_B">
    <property type="entry name" value="NusA_B"/>
    <property type="match status" value="1"/>
</dbReference>
<dbReference type="GO" id="GO:0003700">
    <property type="term" value="F:DNA-binding transcription factor activity"/>
    <property type="evidence" value="ECO:0007669"/>
    <property type="project" value="InterPro"/>
</dbReference>